<evidence type="ECO:0000256" key="1">
    <source>
        <dbReference type="SAM" id="Phobius"/>
    </source>
</evidence>
<keyword evidence="1" id="KW-1133">Transmembrane helix</keyword>
<comment type="caution">
    <text evidence="2">The sequence shown here is derived from an EMBL/GenBank/DDBJ whole genome shotgun (WGS) entry which is preliminary data.</text>
</comment>
<dbReference type="EMBL" id="JAIVEX010000002">
    <property type="protein sequence ID" value="MDB0520682.1"/>
    <property type="molecule type" value="Genomic_DNA"/>
</dbReference>
<evidence type="ECO:0000313" key="2">
    <source>
        <dbReference type="EMBL" id="MDB0520682.1"/>
    </source>
</evidence>
<accession>A0AAE3NCQ4</accession>
<sequence>MKEIIIKKSEFLCLVMLASVWFLPVSFWVGAHLGVNAICAVKRCAWSRDSGYPPPATFYVMVRSRGESQEIDSILLMDLDCYIAKNPAYSLRLSSAEGEDKYDDWKYKVISEGSDYQVIEARHQDASDILESYRVFGGVVQPLSSRIQSAGYFFSSISLGMLFAWMIRRMAQKRLLARKRGLCEGVR</sequence>
<name>A0AAE3NCQ4_RALSL</name>
<protein>
    <recommendedName>
        <fullName evidence="4">Transmembrane protein</fullName>
    </recommendedName>
</protein>
<dbReference type="RefSeq" id="WP_184852668.1">
    <property type="nucleotide sequence ID" value="NZ_JABZEH010000002.1"/>
</dbReference>
<feature type="transmembrane region" description="Helical" evidence="1">
    <location>
        <begin position="150"/>
        <end position="167"/>
    </location>
</feature>
<dbReference type="AlphaFoldDB" id="A0AAE3NCQ4"/>
<feature type="transmembrane region" description="Helical" evidence="1">
    <location>
        <begin position="12"/>
        <end position="35"/>
    </location>
</feature>
<dbReference type="Proteomes" id="UP001143674">
    <property type="component" value="Unassembled WGS sequence"/>
</dbReference>
<proteinExistence type="predicted"/>
<evidence type="ECO:0000313" key="3">
    <source>
        <dbReference type="Proteomes" id="UP001143674"/>
    </source>
</evidence>
<organism evidence="2 3">
    <name type="scientific">Ralstonia solanacearum</name>
    <name type="common">Pseudomonas solanacearum</name>
    <dbReference type="NCBI Taxonomy" id="305"/>
    <lineage>
        <taxon>Bacteria</taxon>
        <taxon>Pseudomonadati</taxon>
        <taxon>Pseudomonadota</taxon>
        <taxon>Betaproteobacteria</taxon>
        <taxon>Burkholderiales</taxon>
        <taxon>Burkholderiaceae</taxon>
        <taxon>Ralstonia</taxon>
        <taxon>Ralstonia solanacearum species complex</taxon>
    </lineage>
</organism>
<gene>
    <name evidence="2" type="ORF">LBW55_03520</name>
</gene>
<keyword evidence="1" id="KW-0472">Membrane</keyword>
<evidence type="ECO:0008006" key="4">
    <source>
        <dbReference type="Google" id="ProtNLM"/>
    </source>
</evidence>
<keyword evidence="1" id="KW-0812">Transmembrane</keyword>
<reference evidence="2" key="1">
    <citation type="submission" date="2021-09" db="EMBL/GenBank/DDBJ databases">
        <title>Genomic analysis of Ralstonia spp.</title>
        <authorList>
            <person name="Aburjaile F."/>
            <person name="Ariute J.C."/>
            <person name="Pais A.K.L."/>
            <person name="Albuquerque G.M.R."/>
            <person name="Silva A.M.F."/>
            <person name="Brenig B."/>
            <person name="Azevedo V."/>
            <person name="Matiuzzi M."/>
            <person name="Ramos R."/>
            <person name="Goes-Neto A."/>
            <person name="Soares S."/>
            <person name="Iseppon A.M.B."/>
            <person name="Souza E."/>
            <person name="Gama M."/>
        </authorList>
    </citation>
    <scope>NUCLEOTIDE SEQUENCE</scope>
    <source>
        <strain evidence="2">B4</strain>
    </source>
</reference>